<protein>
    <submittedName>
        <fullName evidence="1">HutD family protein</fullName>
    </submittedName>
</protein>
<dbReference type="InterPro" id="IPR010282">
    <property type="entry name" value="Uncharacterised_HutD/Ves"/>
</dbReference>
<dbReference type="Gene3D" id="2.60.120.10">
    <property type="entry name" value="Jelly Rolls"/>
    <property type="match status" value="1"/>
</dbReference>
<dbReference type="EMBL" id="JAVDBT010000005">
    <property type="protein sequence ID" value="MDQ2066033.1"/>
    <property type="molecule type" value="Genomic_DNA"/>
</dbReference>
<dbReference type="SUPFAM" id="SSF51182">
    <property type="entry name" value="RmlC-like cupins"/>
    <property type="match status" value="1"/>
</dbReference>
<dbReference type="RefSeq" id="WP_306679731.1">
    <property type="nucleotide sequence ID" value="NZ_JAVDBT010000005.1"/>
</dbReference>
<dbReference type="PANTHER" id="PTHR37943:SF1">
    <property type="entry name" value="PROTEIN VES"/>
    <property type="match status" value="1"/>
</dbReference>
<evidence type="ECO:0000313" key="2">
    <source>
        <dbReference type="Proteomes" id="UP001239680"/>
    </source>
</evidence>
<dbReference type="Proteomes" id="UP001239680">
    <property type="component" value="Unassembled WGS sequence"/>
</dbReference>
<dbReference type="InterPro" id="IPR014710">
    <property type="entry name" value="RmlC-like_jellyroll"/>
</dbReference>
<sequence>MRGVFQAAERKFTAWRNGGGETAEIAVSPAGADFETFDWRISTAIVASDGPFSSFPNVDRVLTVIEGGPMRLSVGGEVHELEAASPPLAFAGDQPCEAQLLGGPLLDFNVMIRRPLRAEVTRGPFTLPPPGAVARLALLMEPAAGLNPLDLVDLDACEPSLLQALEGAAVLTVSIWPLGL</sequence>
<keyword evidence="2" id="KW-1185">Reference proteome</keyword>
<dbReference type="InterPro" id="IPR011051">
    <property type="entry name" value="RmlC_Cupin_sf"/>
</dbReference>
<name>A0ABU0VWE7_9RHOB</name>
<accession>A0ABU0VWE7</accession>
<dbReference type="Pfam" id="PF05962">
    <property type="entry name" value="HutD"/>
    <property type="match status" value="1"/>
</dbReference>
<dbReference type="PANTHER" id="PTHR37943">
    <property type="entry name" value="PROTEIN VES"/>
    <property type="match status" value="1"/>
</dbReference>
<evidence type="ECO:0000313" key="1">
    <source>
        <dbReference type="EMBL" id="MDQ2066033.1"/>
    </source>
</evidence>
<proteinExistence type="predicted"/>
<reference evidence="1 2" key="1">
    <citation type="submission" date="2023-08" db="EMBL/GenBank/DDBJ databases">
        <title>Characterization of two Paracoccaceae strains isolated from Phycosphere and proposal of Xinfangfangia lacusdiani sp. nov.</title>
        <authorList>
            <person name="Deng Y."/>
            <person name="Zhang Y.Q."/>
        </authorList>
    </citation>
    <scope>NUCLEOTIDE SEQUENCE [LARGE SCALE GENOMIC DNA]</scope>
    <source>
        <strain evidence="1 2">CPCC 101601</strain>
    </source>
</reference>
<dbReference type="CDD" id="cd20293">
    <property type="entry name" value="cupin_HutD_N"/>
    <property type="match status" value="1"/>
</dbReference>
<organism evidence="1 2">
    <name type="scientific">Pseudogemmobacter lacusdianii</name>
    <dbReference type="NCBI Taxonomy" id="3069608"/>
    <lineage>
        <taxon>Bacteria</taxon>
        <taxon>Pseudomonadati</taxon>
        <taxon>Pseudomonadota</taxon>
        <taxon>Alphaproteobacteria</taxon>
        <taxon>Rhodobacterales</taxon>
        <taxon>Paracoccaceae</taxon>
        <taxon>Pseudogemmobacter</taxon>
    </lineage>
</organism>
<comment type="caution">
    <text evidence="1">The sequence shown here is derived from an EMBL/GenBank/DDBJ whole genome shotgun (WGS) entry which is preliminary data.</text>
</comment>
<gene>
    <name evidence="1" type="ORF">Q9295_06600</name>
</gene>